<dbReference type="Gene3D" id="1.10.1450.10">
    <property type="entry name" value="Tetraspanin"/>
    <property type="match status" value="1"/>
</dbReference>
<dbReference type="Pfam" id="PF00335">
    <property type="entry name" value="Tetraspanin"/>
    <property type="match status" value="1"/>
</dbReference>
<dbReference type="GO" id="GO:0005886">
    <property type="term" value="C:plasma membrane"/>
    <property type="evidence" value="ECO:0007669"/>
    <property type="project" value="TreeGrafter"/>
</dbReference>
<comment type="subcellular location">
    <subcellularLocation>
        <location evidence="1 6">Membrane</location>
        <topology evidence="1 6">Multi-pass membrane protein</topology>
    </subcellularLocation>
</comment>
<evidence type="ECO:0000256" key="3">
    <source>
        <dbReference type="ARBA" id="ARBA00022692"/>
    </source>
</evidence>
<dbReference type="Proteomes" id="UP000887568">
    <property type="component" value="Unplaced"/>
</dbReference>
<keyword evidence="3 6" id="KW-0812">Transmembrane</keyword>
<evidence type="ECO:0000313" key="8">
    <source>
        <dbReference type="EnsemblMetazoa" id="XP_038052406.1"/>
    </source>
</evidence>
<keyword evidence="5 6" id="KW-0472">Membrane</keyword>
<dbReference type="OMA" id="FNGVWAC"/>
<dbReference type="SUPFAM" id="SSF48652">
    <property type="entry name" value="Tetraspanin"/>
    <property type="match status" value="1"/>
</dbReference>
<name>A0A913ZMX7_PATMI</name>
<feature type="region of interest" description="Disordered" evidence="7">
    <location>
        <begin position="253"/>
        <end position="279"/>
    </location>
</feature>
<comment type="similarity">
    <text evidence="2 6">Belongs to the tetraspanin (TM4SF) family.</text>
</comment>
<protein>
    <recommendedName>
        <fullName evidence="6">Tetraspanin</fullName>
    </recommendedName>
</protein>
<evidence type="ECO:0000256" key="6">
    <source>
        <dbReference type="RuleBase" id="RU361218"/>
    </source>
</evidence>
<proteinExistence type="inferred from homology"/>
<dbReference type="InterPro" id="IPR018499">
    <property type="entry name" value="Tetraspanin/Peripherin"/>
</dbReference>
<evidence type="ECO:0000256" key="5">
    <source>
        <dbReference type="ARBA" id="ARBA00023136"/>
    </source>
</evidence>
<accession>A0A913ZMX7</accession>
<evidence type="ECO:0000256" key="2">
    <source>
        <dbReference type="ARBA" id="ARBA00006840"/>
    </source>
</evidence>
<evidence type="ECO:0000256" key="4">
    <source>
        <dbReference type="ARBA" id="ARBA00022989"/>
    </source>
</evidence>
<organism evidence="8 9">
    <name type="scientific">Patiria miniata</name>
    <name type="common">Bat star</name>
    <name type="synonym">Asterina miniata</name>
    <dbReference type="NCBI Taxonomy" id="46514"/>
    <lineage>
        <taxon>Eukaryota</taxon>
        <taxon>Metazoa</taxon>
        <taxon>Echinodermata</taxon>
        <taxon>Eleutherozoa</taxon>
        <taxon>Asterozoa</taxon>
        <taxon>Asteroidea</taxon>
        <taxon>Valvatacea</taxon>
        <taxon>Valvatida</taxon>
        <taxon>Asterinidae</taxon>
        <taxon>Patiria</taxon>
    </lineage>
</organism>
<dbReference type="OrthoDB" id="9993879at2759"/>
<feature type="transmembrane region" description="Helical" evidence="6">
    <location>
        <begin position="61"/>
        <end position="80"/>
    </location>
</feature>
<dbReference type="InterPro" id="IPR000301">
    <property type="entry name" value="Tetraspanin_animals"/>
</dbReference>
<keyword evidence="4 6" id="KW-1133">Transmembrane helix</keyword>
<feature type="transmembrane region" description="Helical" evidence="6">
    <location>
        <begin position="224"/>
        <end position="249"/>
    </location>
</feature>
<dbReference type="GeneID" id="119725114"/>
<dbReference type="AlphaFoldDB" id="A0A913ZMX7"/>
<evidence type="ECO:0000256" key="7">
    <source>
        <dbReference type="SAM" id="MobiDB-lite"/>
    </source>
</evidence>
<dbReference type="InterPro" id="IPR008952">
    <property type="entry name" value="Tetraspanin_EC2_sf"/>
</dbReference>
<sequence length="279" mass="30819">MARPPQASVIGKSARVLYLLVNFVVWIFGLILIAVGGFILQYRDVYAFVYVTSASDLTIGCWILIGLGCLVFLVGFNGVWACVRESVLWMKVYFVFMLLIIIGGFATGILTLTRREEARNTVKRNMMEIIKNEYGKGGIVDTGYDNIHQSEQCCGVSGPGDWNSSYFLTLTGNEDLAVPLSCCKPDMPTDCNYGKPGQPAKPEDVFDSGCGETLANFQSDNMTLMGMISFIMVGLETISLLLVCCVIGTRPVPQPVPDDEKEESVRVQEEEEEEEDDKL</sequence>
<dbReference type="RefSeq" id="XP_038052406.1">
    <property type="nucleotide sequence ID" value="XM_038196478.1"/>
</dbReference>
<feature type="compositionally biased region" description="Acidic residues" evidence="7">
    <location>
        <begin position="269"/>
        <end position="279"/>
    </location>
</feature>
<dbReference type="PRINTS" id="PR00259">
    <property type="entry name" value="TMFOUR"/>
</dbReference>
<dbReference type="PANTHER" id="PTHR19282:SF519">
    <property type="entry name" value="TETRASPANIN"/>
    <property type="match status" value="1"/>
</dbReference>
<evidence type="ECO:0000313" key="9">
    <source>
        <dbReference type="Proteomes" id="UP000887568"/>
    </source>
</evidence>
<feature type="transmembrane region" description="Helical" evidence="6">
    <location>
        <begin position="16"/>
        <end position="40"/>
    </location>
</feature>
<evidence type="ECO:0000256" key="1">
    <source>
        <dbReference type="ARBA" id="ARBA00004141"/>
    </source>
</evidence>
<reference evidence="8" key="1">
    <citation type="submission" date="2022-11" db="UniProtKB">
        <authorList>
            <consortium name="EnsemblMetazoa"/>
        </authorList>
    </citation>
    <scope>IDENTIFICATION</scope>
</reference>
<feature type="transmembrane region" description="Helical" evidence="6">
    <location>
        <begin position="92"/>
        <end position="113"/>
    </location>
</feature>
<dbReference type="PANTHER" id="PTHR19282">
    <property type="entry name" value="TETRASPANIN"/>
    <property type="match status" value="1"/>
</dbReference>
<dbReference type="PIRSF" id="PIRSF002419">
    <property type="entry name" value="Tetraspanin"/>
    <property type="match status" value="1"/>
</dbReference>
<dbReference type="EnsemblMetazoa" id="XM_038196478.1">
    <property type="protein sequence ID" value="XP_038052406.1"/>
    <property type="gene ID" value="LOC119725114"/>
</dbReference>
<keyword evidence="9" id="KW-1185">Reference proteome</keyword>